<feature type="domain" description="L-asparaginase N-terminal" evidence="9">
    <location>
        <begin position="58"/>
        <end position="249"/>
    </location>
</feature>
<dbReference type="PIRSF" id="PIRSF001220">
    <property type="entry name" value="L-ASNase_gatD"/>
    <property type="match status" value="1"/>
</dbReference>
<dbReference type="OrthoDB" id="542841at2759"/>
<dbReference type="InterPro" id="IPR037152">
    <property type="entry name" value="L-asparaginase_N_sf"/>
</dbReference>
<dbReference type="PANTHER" id="PTHR11707">
    <property type="entry name" value="L-ASPARAGINASE"/>
    <property type="match status" value="1"/>
</dbReference>
<evidence type="ECO:0000256" key="7">
    <source>
        <dbReference type="PROSITE-ProRule" id="PRU10099"/>
    </source>
</evidence>
<dbReference type="GO" id="GO:0006530">
    <property type="term" value="P:L-asparagine catabolic process"/>
    <property type="evidence" value="ECO:0007669"/>
    <property type="project" value="UniProtKB-ARBA"/>
</dbReference>
<feature type="binding site" evidence="6">
    <location>
        <position position="112"/>
    </location>
    <ligand>
        <name>substrate</name>
    </ligand>
</feature>
<dbReference type="InterPro" id="IPR006034">
    <property type="entry name" value="Asparaginase/glutaminase-like"/>
</dbReference>
<dbReference type="EC" id="3.5.1.1" evidence="2"/>
<dbReference type="PROSITE" id="PS00144">
    <property type="entry name" value="ASN_GLN_ASE_1"/>
    <property type="match status" value="1"/>
</dbReference>
<dbReference type="PIRSF" id="PIRSF500176">
    <property type="entry name" value="L_ASNase"/>
    <property type="match status" value="1"/>
</dbReference>
<dbReference type="InterPro" id="IPR036152">
    <property type="entry name" value="Asp/glu_Ase-like_sf"/>
</dbReference>
<dbReference type="OMA" id="RYYMQPL"/>
<reference evidence="13" key="2">
    <citation type="journal article" date="2017" name="Genome Announc.">
        <title>Genome sequences of Cyberlindnera fabianii 65, Pichia kudriavzevii 129, and Saccharomyces cerevisiae 131 isolated from fermented masau fruits in Zimbabwe.</title>
        <authorList>
            <person name="van Rijswijck I.M.H."/>
            <person name="Derks M.F.L."/>
            <person name="Abee T."/>
            <person name="de Ridder D."/>
            <person name="Smid E.J."/>
        </authorList>
    </citation>
    <scope>NUCLEOTIDE SEQUENCE [LARGE SCALE GENOMIC DNA]</scope>
    <source>
        <strain evidence="13">65</strain>
    </source>
</reference>
<keyword evidence="13" id="KW-1185">Reference proteome</keyword>
<evidence type="ECO:0000313" key="12">
    <source>
        <dbReference type="EMBL" id="ONH65841.1"/>
    </source>
</evidence>
<dbReference type="AlphaFoldDB" id="A0A061B8X0"/>
<gene>
    <name evidence="12" type="ORF">BON22_4314</name>
    <name evidence="11" type="ORF">CYFA0S_23e00254g</name>
</gene>
<dbReference type="SFLD" id="SFLDS00057">
    <property type="entry name" value="Glutaminase/Asparaginase"/>
    <property type="match status" value="1"/>
</dbReference>
<dbReference type="InterPro" id="IPR027474">
    <property type="entry name" value="L-asparaginase_N"/>
</dbReference>
<dbReference type="PANTHER" id="PTHR11707:SF28">
    <property type="entry name" value="60 KDA LYSOPHOSPHOLIPASE"/>
    <property type="match status" value="1"/>
</dbReference>
<feature type="active site" description="O-isoaspartyl threonine intermediate" evidence="5">
    <location>
        <position position="66"/>
    </location>
</feature>
<evidence type="ECO:0000313" key="11">
    <source>
        <dbReference type="EMBL" id="CDR46365.1"/>
    </source>
</evidence>
<dbReference type="SUPFAM" id="SSF53774">
    <property type="entry name" value="Glutaminase/Asparaginase"/>
    <property type="match status" value="1"/>
</dbReference>
<dbReference type="VEuPathDB" id="FungiDB:BON22_4314"/>
<dbReference type="STRING" id="36022.A0A061B8X0"/>
<dbReference type="NCBIfam" id="TIGR00520">
    <property type="entry name" value="asnASE_II"/>
    <property type="match status" value="1"/>
</dbReference>
<dbReference type="Proteomes" id="UP000189513">
    <property type="component" value="Unassembled WGS sequence"/>
</dbReference>
<organism evidence="11">
    <name type="scientific">Cyberlindnera fabianii</name>
    <name type="common">Yeast</name>
    <name type="synonym">Hansenula fabianii</name>
    <dbReference type="NCBI Taxonomy" id="36022"/>
    <lineage>
        <taxon>Eukaryota</taxon>
        <taxon>Fungi</taxon>
        <taxon>Dikarya</taxon>
        <taxon>Ascomycota</taxon>
        <taxon>Saccharomycotina</taxon>
        <taxon>Saccharomycetes</taxon>
        <taxon>Phaffomycetales</taxon>
        <taxon>Phaffomycetaceae</taxon>
        <taxon>Cyberlindnera</taxon>
    </lineage>
</organism>
<name>A0A061B8X0_CYBFA</name>
<dbReference type="PROSITE" id="PS51732">
    <property type="entry name" value="ASN_GLN_ASE_3"/>
    <property type="match status" value="1"/>
</dbReference>
<evidence type="ECO:0000256" key="4">
    <source>
        <dbReference type="ARBA" id="ARBA00049366"/>
    </source>
</evidence>
<dbReference type="GO" id="GO:0004067">
    <property type="term" value="F:asparaginase activity"/>
    <property type="evidence" value="ECO:0007669"/>
    <property type="project" value="UniProtKB-UniRule"/>
</dbReference>
<dbReference type="InterPro" id="IPR020827">
    <property type="entry name" value="Asparaginase/glutaminase_AS1"/>
</dbReference>
<dbReference type="CDD" id="cd08964">
    <property type="entry name" value="L-asparaginase_II"/>
    <property type="match status" value="1"/>
</dbReference>
<evidence type="ECO:0000259" key="9">
    <source>
        <dbReference type="Pfam" id="PF00710"/>
    </source>
</evidence>
<evidence type="ECO:0000259" key="10">
    <source>
        <dbReference type="Pfam" id="PF17763"/>
    </source>
</evidence>
<dbReference type="Pfam" id="PF00710">
    <property type="entry name" value="Asparaginase"/>
    <property type="match status" value="1"/>
</dbReference>
<protein>
    <recommendedName>
        <fullName evidence="2">asparaginase</fullName>
        <ecNumber evidence="2">3.5.1.1</ecNumber>
    </recommendedName>
</protein>
<evidence type="ECO:0000256" key="5">
    <source>
        <dbReference type="PIRSR" id="PIRSR001220-1"/>
    </source>
</evidence>
<dbReference type="FunFam" id="3.40.50.1170:FF:000001">
    <property type="entry name" value="L-asparaginase 2"/>
    <property type="match status" value="1"/>
</dbReference>
<dbReference type="Pfam" id="PF17763">
    <property type="entry name" value="Asparaginase_C"/>
    <property type="match status" value="1"/>
</dbReference>
<feature type="active site" evidence="7">
    <location>
        <position position="66"/>
    </location>
</feature>
<dbReference type="InterPro" id="IPR040919">
    <property type="entry name" value="Asparaginase_C"/>
</dbReference>
<accession>A0A061B8X0</accession>
<dbReference type="PRINTS" id="PR00139">
    <property type="entry name" value="ASNGLNASE"/>
</dbReference>
<evidence type="ECO:0000256" key="1">
    <source>
        <dbReference type="ARBA" id="ARBA00010518"/>
    </source>
</evidence>
<evidence type="ECO:0000256" key="6">
    <source>
        <dbReference type="PIRSR" id="PIRSR001220-2"/>
    </source>
</evidence>
<comment type="catalytic activity">
    <reaction evidence="4">
        <text>L-asparagine + H2O = L-aspartate + NH4(+)</text>
        <dbReference type="Rhea" id="RHEA:21016"/>
        <dbReference type="ChEBI" id="CHEBI:15377"/>
        <dbReference type="ChEBI" id="CHEBI:28938"/>
        <dbReference type="ChEBI" id="CHEBI:29991"/>
        <dbReference type="ChEBI" id="CHEBI:58048"/>
        <dbReference type="EC" id="3.5.1.1"/>
    </reaction>
</comment>
<evidence type="ECO:0000256" key="2">
    <source>
        <dbReference type="ARBA" id="ARBA00012920"/>
    </source>
</evidence>
<dbReference type="SMART" id="SM00870">
    <property type="entry name" value="Asparaginase"/>
    <property type="match status" value="1"/>
</dbReference>
<dbReference type="EMBL" id="LK052908">
    <property type="protein sequence ID" value="CDR46365.1"/>
    <property type="molecule type" value="Genomic_DNA"/>
</dbReference>
<keyword evidence="3" id="KW-0378">Hydrolase</keyword>
<reference evidence="12" key="3">
    <citation type="submission" date="2017-01" db="EMBL/GenBank/DDBJ databases">
        <authorList>
            <person name="Mah S.A."/>
            <person name="Swanson W.J."/>
            <person name="Moy G.W."/>
            <person name="Vacquier V.D."/>
        </authorList>
    </citation>
    <scope>NUCLEOTIDE SEQUENCE [LARGE SCALE GENOMIC DNA]</scope>
    <source>
        <strain evidence="12">65</strain>
    </source>
</reference>
<feature type="domain" description="Asparaginase/glutaminase C-terminal" evidence="10">
    <location>
        <begin position="287"/>
        <end position="402"/>
    </location>
</feature>
<dbReference type="Gene3D" id="3.40.50.40">
    <property type="match status" value="1"/>
</dbReference>
<feature type="binding site" evidence="6">
    <location>
        <begin position="145"/>
        <end position="146"/>
    </location>
    <ligand>
        <name>substrate</name>
    </ligand>
</feature>
<dbReference type="EMBL" id="MPUK01000009">
    <property type="protein sequence ID" value="ONH65841.1"/>
    <property type="molecule type" value="Genomic_DNA"/>
</dbReference>
<evidence type="ECO:0000256" key="8">
    <source>
        <dbReference type="RuleBase" id="RU004456"/>
    </source>
</evidence>
<dbReference type="InterPro" id="IPR004550">
    <property type="entry name" value="AsnASE_II"/>
</dbReference>
<reference evidence="11" key="1">
    <citation type="journal article" date="2014" name="Genome Announc.">
        <title>Genome sequence of the yeast Cyberlindnera fabianii (Hansenula fabianii).</title>
        <authorList>
            <person name="Freel K.C."/>
            <person name="Sarilar V."/>
            <person name="Neuveglise C."/>
            <person name="Devillers H."/>
            <person name="Friedrich A."/>
            <person name="Schacherer J."/>
        </authorList>
    </citation>
    <scope>NUCLEOTIDE SEQUENCE</scope>
    <source>
        <strain evidence="11">YJS4271</strain>
    </source>
</reference>
<dbReference type="Gene3D" id="3.40.50.1170">
    <property type="entry name" value="L-asparaginase, N-terminal domain"/>
    <property type="match status" value="1"/>
</dbReference>
<proteinExistence type="inferred from homology"/>
<sequence>MDKIDSVKDTDTVEDLMTTTLLPVVSTSDHMTHNVSITTHTQTHEIDVDSHNNSLPVVKVLGTGGTIAAKTESNLQTCGYDVDLTIEDLILSVPGLSEIAHLKFQQIVNLDSKELNSTHLLLVHREIKRAYECDGIKRFVITHGTDSLEETAFFLDLTINYPDIVIVMTGSMRPSSSISADGTFNLYQAVAVAASDESIGRGVLVVLNDSIGSGFYITKSNANTLDTFKSVGQGYLGQFVYGNVNYFYPKSRPCNVHIDIDSTKLTGKLQFSSDPVGVKRRYELPEVIILYNHQGFNPKLIELAIEQVNAKAIVLATSGAGSLSEETNEVLKYIWSKFQIPVVYSKRSQDGCITSANLPKVDGGKQLEGAIAGGYLNPQKCRLLLQLALHKGYSVPHIKKIFASEGIYGGGL</sequence>
<evidence type="ECO:0000313" key="13">
    <source>
        <dbReference type="Proteomes" id="UP000189513"/>
    </source>
</evidence>
<dbReference type="InterPro" id="IPR027473">
    <property type="entry name" value="L-asparaginase_C"/>
</dbReference>
<comment type="similarity">
    <text evidence="1 8">Belongs to the asparaginase 1 family.</text>
</comment>
<evidence type="ECO:0000256" key="3">
    <source>
        <dbReference type="ARBA" id="ARBA00022801"/>
    </source>
</evidence>